<dbReference type="EMBL" id="FUWZ01000006">
    <property type="protein sequence ID" value="SKA44039.1"/>
    <property type="molecule type" value="Genomic_DNA"/>
</dbReference>
<gene>
    <name evidence="2" type="ORF">SAMN04488128_106315</name>
</gene>
<evidence type="ECO:0000256" key="1">
    <source>
        <dbReference type="SAM" id="MobiDB-lite"/>
    </source>
</evidence>
<dbReference type="RefSeq" id="WP_078672662.1">
    <property type="nucleotide sequence ID" value="NZ_FUWZ01000006.1"/>
</dbReference>
<name>A0A1T4TUZ6_9BACT</name>
<dbReference type="AlphaFoldDB" id="A0A1T4TUZ6"/>
<dbReference type="Gene3D" id="1.10.530.10">
    <property type="match status" value="1"/>
</dbReference>
<dbReference type="InterPro" id="IPR023346">
    <property type="entry name" value="Lysozyme-like_dom_sf"/>
</dbReference>
<feature type="compositionally biased region" description="Low complexity" evidence="1">
    <location>
        <begin position="15"/>
        <end position="25"/>
    </location>
</feature>
<feature type="region of interest" description="Disordered" evidence="1">
    <location>
        <begin position="447"/>
        <end position="498"/>
    </location>
</feature>
<evidence type="ECO:0000313" key="2">
    <source>
        <dbReference type="EMBL" id="SKA44039.1"/>
    </source>
</evidence>
<feature type="compositionally biased region" description="Basic and acidic residues" evidence="1">
    <location>
        <begin position="458"/>
        <end position="469"/>
    </location>
</feature>
<sequence length="498" mass="54376">MARIKPVPDPNRTQPTPAAAPADATPDADKDGYDTDFKGLNEEEDGEEKDEKKDSEYDGTAVNEKEEQTDDTKCPHCKDDITLAQIKAITTIDAKNEAMVTKLLEYLNLYKADHKIDTCVRKAHFIAQALHESGSFSVLEEDLNYRPSTLTSYWKKDEFIALTDANIAAHKSHFSVAAPKPAAKGKDAKTAAPAAAPAAPVADQYKDYSLNPAYIYGNTNKESTVKLTSSDGKSKIELNLVKHRADERIVGNRKYGGRDGNSKDNDDGYNFRGHGIIQLTHKPAYTSFTEFAQKTGFNNEKSTLDFTATSEEKGVKKCNSDLLSDKADPKYAVQSAVWFWSTYKSGSKLESKSDDENFAGVTNVINGGNHGTKDRYTKLLNGRKELLVYDHYRYLLENSKDEKFKQKLKDALTKAASAQSVCAYSKKTKKFDANCISVDADPDAQAVLDEFGGNGKQDAAKGKKDDKSKAPPAAPGQAGAAGKPVPGQTPPGKPAPKH</sequence>
<dbReference type="Proteomes" id="UP000190367">
    <property type="component" value="Unassembled WGS sequence"/>
</dbReference>
<reference evidence="3" key="1">
    <citation type="submission" date="2017-02" db="EMBL/GenBank/DDBJ databases">
        <authorList>
            <person name="Varghese N."/>
            <person name="Submissions S."/>
        </authorList>
    </citation>
    <scope>NUCLEOTIDE SEQUENCE [LARGE SCALE GENOMIC DNA]</scope>
    <source>
        <strain evidence="3">DSM 22224</strain>
    </source>
</reference>
<feature type="compositionally biased region" description="Pro residues" evidence="1">
    <location>
        <begin position="487"/>
        <end position="498"/>
    </location>
</feature>
<feature type="region of interest" description="Disordered" evidence="1">
    <location>
        <begin position="1"/>
        <end position="73"/>
    </location>
</feature>
<protein>
    <recommendedName>
        <fullName evidence="4">Chitinase</fullName>
    </recommendedName>
</protein>
<keyword evidence="3" id="KW-1185">Reference proteome</keyword>
<evidence type="ECO:0008006" key="4">
    <source>
        <dbReference type="Google" id="ProtNLM"/>
    </source>
</evidence>
<feature type="compositionally biased region" description="Basic and acidic residues" evidence="1">
    <location>
        <begin position="63"/>
        <end position="73"/>
    </location>
</feature>
<evidence type="ECO:0000313" key="3">
    <source>
        <dbReference type="Proteomes" id="UP000190367"/>
    </source>
</evidence>
<dbReference type="STRING" id="634771.SAMN04488128_106315"/>
<feature type="compositionally biased region" description="Low complexity" evidence="1">
    <location>
        <begin position="475"/>
        <end position="486"/>
    </location>
</feature>
<accession>A0A1T4TUZ6</accession>
<feature type="compositionally biased region" description="Basic and acidic residues" evidence="1">
    <location>
        <begin position="27"/>
        <end position="41"/>
    </location>
</feature>
<dbReference type="OrthoDB" id="882303at2"/>
<dbReference type="SUPFAM" id="SSF53955">
    <property type="entry name" value="Lysozyme-like"/>
    <property type="match status" value="1"/>
</dbReference>
<organism evidence="2 3">
    <name type="scientific">Chitinophaga eiseniae</name>
    <dbReference type="NCBI Taxonomy" id="634771"/>
    <lineage>
        <taxon>Bacteria</taxon>
        <taxon>Pseudomonadati</taxon>
        <taxon>Bacteroidota</taxon>
        <taxon>Chitinophagia</taxon>
        <taxon>Chitinophagales</taxon>
        <taxon>Chitinophagaceae</taxon>
        <taxon>Chitinophaga</taxon>
    </lineage>
</organism>
<proteinExistence type="predicted"/>